<proteinExistence type="predicted"/>
<organism evidence="5 6">
    <name type="scientific">Reticulibacter mediterranei</name>
    <dbReference type="NCBI Taxonomy" id="2778369"/>
    <lineage>
        <taxon>Bacteria</taxon>
        <taxon>Bacillati</taxon>
        <taxon>Chloroflexota</taxon>
        <taxon>Ktedonobacteria</taxon>
        <taxon>Ktedonobacterales</taxon>
        <taxon>Reticulibacteraceae</taxon>
        <taxon>Reticulibacter</taxon>
    </lineage>
</organism>
<dbReference type="Pfam" id="PF02668">
    <property type="entry name" value="TauD"/>
    <property type="match status" value="1"/>
</dbReference>
<dbReference type="GO" id="GO:0017000">
    <property type="term" value="P:antibiotic biosynthetic process"/>
    <property type="evidence" value="ECO:0007669"/>
    <property type="project" value="UniProtKB-KW"/>
</dbReference>
<evidence type="ECO:0000313" key="6">
    <source>
        <dbReference type="Proteomes" id="UP000597444"/>
    </source>
</evidence>
<dbReference type="AlphaFoldDB" id="A0A8J3J1J3"/>
<keyword evidence="6" id="KW-1185">Reference proteome</keyword>
<dbReference type="EMBL" id="BNJK01000003">
    <property type="protein sequence ID" value="GHP00606.1"/>
    <property type="molecule type" value="Genomic_DNA"/>
</dbReference>
<evidence type="ECO:0000313" key="5">
    <source>
        <dbReference type="EMBL" id="GHP00606.1"/>
    </source>
</evidence>
<sequence>MLQPKSIPCDVSVDSPTERTQESITDLLEKDGILVFNAIDSPGALLQFCQQLGTIIPHRDADHTGLTRIVAHDVPPKKAGYQAFTPFHLRLHTDGSSLPLPATLVILWCAEPALDGGQSLFVDGKYMYQLLFRHYPHVLDALITPNSAIFAGSASPLQSSILSQHANGNICIRFRYDSLGYYASPVCRVLPTFLDLLNQQTISFALAKHQGYILQNGRWLHGRTAFQGYREMYRVLVHTNPETAFGKRVTFGFLPDEF</sequence>
<comment type="caution">
    <text evidence="5">The sequence shown here is derived from an EMBL/GenBank/DDBJ whole genome shotgun (WGS) entry which is preliminary data.</text>
</comment>
<gene>
    <name evidence="5" type="ORF">KSF_106530</name>
</gene>
<feature type="domain" description="TauD/TfdA-like" evidence="4">
    <location>
        <begin position="11"/>
        <end position="147"/>
    </location>
</feature>
<dbReference type="PANTHER" id="PTHR10696">
    <property type="entry name" value="GAMMA-BUTYROBETAINE HYDROXYLASE-RELATED"/>
    <property type="match status" value="1"/>
</dbReference>
<dbReference type="GO" id="GO:0016491">
    <property type="term" value="F:oxidoreductase activity"/>
    <property type="evidence" value="ECO:0007669"/>
    <property type="project" value="UniProtKB-KW"/>
</dbReference>
<dbReference type="RefSeq" id="WP_220211197.1">
    <property type="nucleotide sequence ID" value="NZ_BNJK01000003.1"/>
</dbReference>
<reference evidence="5" key="1">
    <citation type="submission" date="2020-10" db="EMBL/GenBank/DDBJ databases">
        <title>Taxonomic study of unclassified bacteria belonging to the class Ktedonobacteria.</title>
        <authorList>
            <person name="Yabe S."/>
            <person name="Wang C.M."/>
            <person name="Zheng Y."/>
            <person name="Sakai Y."/>
            <person name="Cavaletti L."/>
            <person name="Monciardini P."/>
            <person name="Donadio S."/>
        </authorList>
    </citation>
    <scope>NUCLEOTIDE SEQUENCE</scope>
    <source>
        <strain evidence="5">ID150040</strain>
    </source>
</reference>
<dbReference type="Proteomes" id="UP000597444">
    <property type="component" value="Unassembled WGS sequence"/>
</dbReference>
<keyword evidence="2" id="KW-0560">Oxidoreductase</keyword>
<keyword evidence="3" id="KW-0045">Antibiotic biosynthesis</keyword>
<dbReference type="InterPro" id="IPR042098">
    <property type="entry name" value="TauD-like_sf"/>
</dbReference>
<evidence type="ECO:0000256" key="3">
    <source>
        <dbReference type="ARBA" id="ARBA00023194"/>
    </source>
</evidence>
<comment type="cofactor">
    <cofactor evidence="1">
        <name>Fe(2+)</name>
        <dbReference type="ChEBI" id="CHEBI:29033"/>
    </cofactor>
</comment>
<accession>A0A8J3J1J3</accession>
<dbReference type="InterPro" id="IPR003819">
    <property type="entry name" value="TauD/TfdA-like"/>
</dbReference>
<evidence type="ECO:0000259" key="4">
    <source>
        <dbReference type="Pfam" id="PF02668"/>
    </source>
</evidence>
<dbReference type="PANTHER" id="PTHR10696:SF56">
    <property type="entry name" value="TAUD_TFDA-LIKE DOMAIN-CONTAINING PROTEIN"/>
    <property type="match status" value="1"/>
</dbReference>
<name>A0A8J3J1J3_9CHLR</name>
<evidence type="ECO:0000256" key="1">
    <source>
        <dbReference type="ARBA" id="ARBA00001954"/>
    </source>
</evidence>
<dbReference type="Gene3D" id="3.60.130.10">
    <property type="entry name" value="Clavaminate synthase-like"/>
    <property type="match status" value="1"/>
</dbReference>
<dbReference type="SUPFAM" id="SSF51197">
    <property type="entry name" value="Clavaminate synthase-like"/>
    <property type="match status" value="1"/>
</dbReference>
<protein>
    <recommendedName>
        <fullName evidence="4">TauD/TfdA-like domain-containing protein</fullName>
    </recommendedName>
</protein>
<dbReference type="InterPro" id="IPR050411">
    <property type="entry name" value="AlphaKG_dependent_hydroxylases"/>
</dbReference>
<evidence type="ECO:0000256" key="2">
    <source>
        <dbReference type="ARBA" id="ARBA00023002"/>
    </source>
</evidence>